<sequence length="490" mass="52089">MLRLKPRLPRLQPPHRHASTSSVTPSARSPPSSLRTGLYASALLLSTGVFAAYYFDSRAALHRYVVTPVLRHTLDPETAHRLAVRVLASGWAPRDTRPDDEVLRTELWGEELANPVGLAAGFDKHGEAVDGLFDLGFGWVEIGSITPKPQPGNPRPRMFHLASDDAVINRYGFPSDGHTLVLARLRARISPFIQPDAASHASLRPGALLAVNLGKNKTSPADSAADFVAGVHAFAPYADVLVVNVSSPNTPGLRSLQGREQLQTLLDSVTRARDEVVASASASGEPVRRPRLLLKIAPDLEEAEVADIAAVVRNSAVDGVIVSNTTVRRPDNLIDPNKAEAGGLSGAPLKPYALATLRALRRALPARVPVVGCGGIASGADALEFARAGAAAVQVYTSFGYDGPGAVRRIKDELAAALRREGTTWDAVVREAVERLSLPEGEGKVEGKGTIRQLTEEAEELMRLVDGLAAQASRVSISAMGIQLGNLLVS</sequence>
<proteinExistence type="inferred from homology"/>
<feature type="compositionally biased region" description="Basic residues" evidence="18">
    <location>
        <begin position="1"/>
        <end position="18"/>
    </location>
</feature>
<dbReference type="EMBL" id="KZ110594">
    <property type="protein sequence ID" value="OSX63864.1"/>
    <property type="molecule type" value="Genomic_DNA"/>
</dbReference>
<keyword evidence="15" id="KW-0472">Membrane</keyword>
<evidence type="ECO:0000256" key="3">
    <source>
        <dbReference type="ARBA" id="ARBA00005359"/>
    </source>
</evidence>
<evidence type="ECO:0000256" key="4">
    <source>
        <dbReference type="ARBA" id="ARBA00012791"/>
    </source>
</evidence>
<comment type="cofactor">
    <cofactor evidence="17">
        <name>FMN</name>
        <dbReference type="ChEBI" id="CHEBI:58210"/>
    </cofactor>
    <text evidence="17">Binds 1 FMN per subunit.</text>
</comment>
<dbReference type="InterPro" id="IPR050074">
    <property type="entry name" value="DHO_dehydrogenase"/>
</dbReference>
<dbReference type="NCBIfam" id="NF003645">
    <property type="entry name" value="PRK05286.1-2"/>
    <property type="match status" value="1"/>
</dbReference>
<dbReference type="AlphaFoldDB" id="A0A1X6N5I6"/>
<comment type="catalytic activity">
    <reaction evidence="16 17">
        <text>(S)-dihydroorotate + a quinone = orotate + a quinol</text>
        <dbReference type="Rhea" id="RHEA:30187"/>
        <dbReference type="ChEBI" id="CHEBI:24646"/>
        <dbReference type="ChEBI" id="CHEBI:30839"/>
        <dbReference type="ChEBI" id="CHEBI:30864"/>
        <dbReference type="ChEBI" id="CHEBI:132124"/>
        <dbReference type="EC" id="1.3.5.2"/>
    </reaction>
</comment>
<evidence type="ECO:0000256" key="11">
    <source>
        <dbReference type="ARBA" id="ARBA00022975"/>
    </source>
</evidence>
<keyword evidence="11" id="KW-0665">Pyrimidine biosynthesis</keyword>
<name>A0A1X6N5I6_9APHY</name>
<dbReference type="SUPFAM" id="SSF51395">
    <property type="entry name" value="FMN-linked oxidoreductases"/>
    <property type="match status" value="1"/>
</dbReference>
<evidence type="ECO:0000256" key="15">
    <source>
        <dbReference type="ARBA" id="ARBA00023136"/>
    </source>
</evidence>
<dbReference type="OrthoDB" id="14784at2759"/>
<dbReference type="PANTHER" id="PTHR48109:SF4">
    <property type="entry name" value="DIHYDROOROTATE DEHYDROGENASE (QUINONE), MITOCHONDRIAL"/>
    <property type="match status" value="1"/>
</dbReference>
<dbReference type="GO" id="GO:0106430">
    <property type="term" value="F:dihydroorotate dehydrogenase (quinone) activity"/>
    <property type="evidence" value="ECO:0007669"/>
    <property type="project" value="UniProtKB-EC"/>
</dbReference>
<dbReference type="CDD" id="cd04738">
    <property type="entry name" value="DHOD_2_like"/>
    <property type="match status" value="1"/>
</dbReference>
<evidence type="ECO:0000256" key="7">
    <source>
        <dbReference type="ARBA" id="ARBA00022643"/>
    </source>
</evidence>
<evidence type="ECO:0000256" key="17">
    <source>
        <dbReference type="RuleBase" id="RU361255"/>
    </source>
</evidence>
<evidence type="ECO:0000256" key="14">
    <source>
        <dbReference type="ARBA" id="ARBA00023128"/>
    </source>
</evidence>
<comment type="subcellular location">
    <subcellularLocation>
        <location evidence="1 17">Mitochondrion inner membrane</location>
        <topology evidence="1 17">Single-pass membrane protein</topology>
    </subcellularLocation>
</comment>
<dbReference type="GO" id="GO:0005743">
    <property type="term" value="C:mitochondrial inner membrane"/>
    <property type="evidence" value="ECO:0007669"/>
    <property type="project" value="UniProtKB-SubCell"/>
</dbReference>
<feature type="compositionally biased region" description="Polar residues" evidence="18">
    <location>
        <begin position="19"/>
        <end position="32"/>
    </location>
</feature>
<dbReference type="RefSeq" id="XP_024340658.1">
    <property type="nucleotide sequence ID" value="XM_024478666.1"/>
</dbReference>
<evidence type="ECO:0000256" key="5">
    <source>
        <dbReference type="ARBA" id="ARBA00017599"/>
    </source>
</evidence>
<reference evidence="20 21" key="1">
    <citation type="submission" date="2017-04" db="EMBL/GenBank/DDBJ databases">
        <title>Genome Sequence of the Model Brown-Rot Fungus Postia placenta SB12.</title>
        <authorList>
            <consortium name="DOE Joint Genome Institute"/>
            <person name="Gaskell J."/>
            <person name="Kersten P."/>
            <person name="Larrondo L.F."/>
            <person name="Canessa P."/>
            <person name="Martinez D."/>
            <person name="Hibbett D."/>
            <person name="Schmoll M."/>
            <person name="Kubicek C.P."/>
            <person name="Martinez A.T."/>
            <person name="Yadav J."/>
            <person name="Master E."/>
            <person name="Magnuson J.K."/>
            <person name="James T."/>
            <person name="Yaver D."/>
            <person name="Berka R."/>
            <person name="Labutti K."/>
            <person name="Lipzen A."/>
            <person name="Aerts A."/>
            <person name="Barry K."/>
            <person name="Henrissat B."/>
            <person name="Blanchette R."/>
            <person name="Grigoriev I."/>
            <person name="Cullen D."/>
        </authorList>
    </citation>
    <scope>NUCLEOTIDE SEQUENCE [LARGE SCALE GENOMIC DNA]</scope>
    <source>
        <strain evidence="20 21">MAD-698-R-SB12</strain>
    </source>
</reference>
<keyword evidence="13 17" id="KW-0560">Oxidoreductase</keyword>
<evidence type="ECO:0000259" key="19">
    <source>
        <dbReference type="Pfam" id="PF01180"/>
    </source>
</evidence>
<evidence type="ECO:0000256" key="1">
    <source>
        <dbReference type="ARBA" id="ARBA00004434"/>
    </source>
</evidence>
<dbReference type="Proteomes" id="UP000194127">
    <property type="component" value="Unassembled WGS sequence"/>
</dbReference>
<dbReference type="NCBIfam" id="NF003652">
    <property type="entry name" value="PRK05286.2-5"/>
    <property type="match status" value="1"/>
</dbReference>
<keyword evidence="6 17" id="KW-0285">Flavoprotein</keyword>
<evidence type="ECO:0000313" key="20">
    <source>
        <dbReference type="EMBL" id="OSX63864.1"/>
    </source>
</evidence>
<keyword evidence="8" id="KW-0812">Transmembrane</keyword>
<keyword evidence="7 17" id="KW-0288">FMN</keyword>
<dbReference type="PROSITE" id="PS00912">
    <property type="entry name" value="DHODEHASE_2"/>
    <property type="match status" value="1"/>
</dbReference>
<dbReference type="NCBIfam" id="TIGR01036">
    <property type="entry name" value="pyrD_sub2"/>
    <property type="match status" value="1"/>
</dbReference>
<keyword evidence="9 17" id="KW-0999">Mitochondrion inner membrane</keyword>
<evidence type="ECO:0000256" key="10">
    <source>
        <dbReference type="ARBA" id="ARBA00022946"/>
    </source>
</evidence>
<keyword evidence="14 17" id="KW-0496">Mitochondrion</keyword>
<dbReference type="GO" id="GO:0044205">
    <property type="term" value="P:'de novo' UMP biosynthetic process"/>
    <property type="evidence" value="ECO:0007669"/>
    <property type="project" value="UniProtKB-UniPathway"/>
</dbReference>
<dbReference type="InterPro" id="IPR013785">
    <property type="entry name" value="Aldolase_TIM"/>
</dbReference>
<evidence type="ECO:0000256" key="16">
    <source>
        <dbReference type="ARBA" id="ARBA00048639"/>
    </source>
</evidence>
<keyword evidence="12" id="KW-1133">Transmembrane helix</keyword>
<protein>
    <recommendedName>
        <fullName evidence="5 17">Dihydroorotate dehydrogenase (quinone), mitochondrial</fullName>
        <shortName evidence="17">DHOdehase</shortName>
        <ecNumber evidence="4 17">1.3.5.2</ecNumber>
    </recommendedName>
</protein>
<dbReference type="STRING" id="670580.A0A1X6N5I6"/>
<evidence type="ECO:0000256" key="8">
    <source>
        <dbReference type="ARBA" id="ARBA00022692"/>
    </source>
</evidence>
<comment type="pathway">
    <text evidence="2 17">Pyrimidine metabolism; UMP biosynthesis via de novo pathway; orotate from (S)-dihydroorotate (quinone route): step 1/1.</text>
</comment>
<feature type="region of interest" description="Disordered" evidence="18">
    <location>
        <begin position="1"/>
        <end position="32"/>
    </location>
</feature>
<evidence type="ECO:0000256" key="18">
    <source>
        <dbReference type="SAM" id="MobiDB-lite"/>
    </source>
</evidence>
<dbReference type="FunFam" id="3.20.20.70:FF:000066">
    <property type="entry name" value="Dihydroorotate dehydrogenase (quinone), mitochondrial"/>
    <property type="match status" value="1"/>
</dbReference>
<organism evidence="20 21">
    <name type="scientific">Postia placenta MAD-698-R-SB12</name>
    <dbReference type="NCBI Taxonomy" id="670580"/>
    <lineage>
        <taxon>Eukaryota</taxon>
        <taxon>Fungi</taxon>
        <taxon>Dikarya</taxon>
        <taxon>Basidiomycota</taxon>
        <taxon>Agaricomycotina</taxon>
        <taxon>Agaricomycetes</taxon>
        <taxon>Polyporales</taxon>
        <taxon>Adustoporiaceae</taxon>
        <taxon>Rhodonia</taxon>
    </lineage>
</organism>
<gene>
    <name evidence="20" type="ORF">POSPLADRAFT_1045037</name>
</gene>
<evidence type="ECO:0000256" key="9">
    <source>
        <dbReference type="ARBA" id="ARBA00022792"/>
    </source>
</evidence>
<dbReference type="GO" id="GO:0006207">
    <property type="term" value="P:'de novo' pyrimidine nucleobase biosynthetic process"/>
    <property type="evidence" value="ECO:0007669"/>
    <property type="project" value="InterPro"/>
</dbReference>
<feature type="domain" description="Dihydroorotate dehydrogenase catalytic" evidence="19">
    <location>
        <begin position="103"/>
        <end position="418"/>
    </location>
</feature>
<evidence type="ECO:0000256" key="12">
    <source>
        <dbReference type="ARBA" id="ARBA00022989"/>
    </source>
</evidence>
<dbReference type="PANTHER" id="PTHR48109">
    <property type="entry name" value="DIHYDROOROTATE DEHYDROGENASE (QUINONE), MITOCHONDRIAL-RELATED"/>
    <property type="match status" value="1"/>
</dbReference>
<dbReference type="GeneID" id="36323616"/>
<dbReference type="EC" id="1.3.5.2" evidence="4 17"/>
<evidence type="ECO:0000313" key="21">
    <source>
        <dbReference type="Proteomes" id="UP000194127"/>
    </source>
</evidence>
<dbReference type="InterPro" id="IPR005720">
    <property type="entry name" value="Dihydroorotate_DH_cat"/>
</dbReference>
<accession>A0A1X6N5I6</accession>
<evidence type="ECO:0000256" key="13">
    <source>
        <dbReference type="ARBA" id="ARBA00023002"/>
    </source>
</evidence>
<keyword evidence="10" id="KW-0809">Transit peptide</keyword>
<evidence type="ECO:0000256" key="2">
    <source>
        <dbReference type="ARBA" id="ARBA00005161"/>
    </source>
</evidence>
<dbReference type="Pfam" id="PF01180">
    <property type="entry name" value="DHO_dh"/>
    <property type="match status" value="1"/>
</dbReference>
<dbReference type="Gene3D" id="3.20.20.70">
    <property type="entry name" value="Aldolase class I"/>
    <property type="match status" value="1"/>
</dbReference>
<evidence type="ECO:0000256" key="6">
    <source>
        <dbReference type="ARBA" id="ARBA00022630"/>
    </source>
</evidence>
<dbReference type="InterPro" id="IPR005719">
    <property type="entry name" value="Dihydroorotate_DH_2"/>
</dbReference>
<comment type="similarity">
    <text evidence="3 17">Belongs to the dihydroorotate dehydrogenase family. Type 2 subfamily.</text>
</comment>
<dbReference type="InterPro" id="IPR001295">
    <property type="entry name" value="Dihydroorotate_DH_CS"/>
</dbReference>
<dbReference type="PROSITE" id="PS00911">
    <property type="entry name" value="DHODEHASE_1"/>
    <property type="match status" value="1"/>
</dbReference>
<keyword evidence="21" id="KW-1185">Reference proteome</keyword>
<dbReference type="UniPathway" id="UPA00070">
    <property type="reaction ID" value="UER00946"/>
</dbReference>